<dbReference type="CDD" id="cd00082">
    <property type="entry name" value="HisKA"/>
    <property type="match status" value="1"/>
</dbReference>
<feature type="transmembrane region" description="Helical" evidence="14">
    <location>
        <begin position="143"/>
        <end position="168"/>
    </location>
</feature>
<keyword evidence="18" id="KW-1185">Reference proteome</keyword>
<evidence type="ECO:0000256" key="14">
    <source>
        <dbReference type="SAM" id="Phobius"/>
    </source>
</evidence>
<evidence type="ECO:0000256" key="12">
    <source>
        <dbReference type="ARBA" id="ARBA00023012"/>
    </source>
</evidence>
<dbReference type="InterPro" id="IPR004358">
    <property type="entry name" value="Sig_transdc_His_kin-like_C"/>
</dbReference>
<evidence type="ECO:0000256" key="10">
    <source>
        <dbReference type="ARBA" id="ARBA00022840"/>
    </source>
</evidence>
<dbReference type="SMART" id="SM00387">
    <property type="entry name" value="HATPase_c"/>
    <property type="match status" value="1"/>
</dbReference>
<dbReference type="Pfam" id="PF02518">
    <property type="entry name" value="HATPase_c"/>
    <property type="match status" value="1"/>
</dbReference>
<keyword evidence="9" id="KW-0418">Kinase</keyword>
<reference evidence="17" key="1">
    <citation type="submission" date="2022-02" db="EMBL/GenBank/DDBJ databases">
        <title>Halalkalibacter sp. nov. isolated from Lonar Lake, India.</title>
        <authorList>
            <person name="Joshi A."/>
            <person name="Thite S."/>
            <person name="Lodha T."/>
        </authorList>
    </citation>
    <scope>NUCLEOTIDE SEQUENCE</scope>
    <source>
        <strain evidence="17">MEB205</strain>
    </source>
</reference>
<gene>
    <name evidence="17" type="ORF">MF646_00215</name>
</gene>
<feature type="domain" description="Histidine kinase" evidence="15">
    <location>
        <begin position="238"/>
        <end position="456"/>
    </location>
</feature>
<organism evidence="17 18">
    <name type="scientific">Halalkalibacter alkaliphilus</name>
    <dbReference type="NCBI Taxonomy" id="2917993"/>
    <lineage>
        <taxon>Bacteria</taxon>
        <taxon>Bacillati</taxon>
        <taxon>Bacillota</taxon>
        <taxon>Bacilli</taxon>
        <taxon>Bacillales</taxon>
        <taxon>Bacillaceae</taxon>
        <taxon>Halalkalibacter</taxon>
    </lineage>
</organism>
<dbReference type="CDD" id="cd00075">
    <property type="entry name" value="HATPase"/>
    <property type="match status" value="1"/>
</dbReference>
<dbReference type="Gene3D" id="1.10.287.130">
    <property type="match status" value="1"/>
</dbReference>
<dbReference type="FunFam" id="3.30.565.10:FF:000006">
    <property type="entry name" value="Sensor histidine kinase WalK"/>
    <property type="match status" value="1"/>
</dbReference>
<evidence type="ECO:0000256" key="8">
    <source>
        <dbReference type="ARBA" id="ARBA00022741"/>
    </source>
</evidence>
<dbReference type="PANTHER" id="PTHR45528">
    <property type="entry name" value="SENSOR HISTIDINE KINASE CPXA"/>
    <property type="match status" value="1"/>
</dbReference>
<dbReference type="CDD" id="cd06225">
    <property type="entry name" value="HAMP"/>
    <property type="match status" value="1"/>
</dbReference>
<dbReference type="Gene3D" id="3.30.565.10">
    <property type="entry name" value="Histidine kinase-like ATPase, C-terminal domain"/>
    <property type="match status" value="1"/>
</dbReference>
<dbReference type="SUPFAM" id="SSF47384">
    <property type="entry name" value="Homodimeric domain of signal transducing histidine kinase"/>
    <property type="match status" value="1"/>
</dbReference>
<dbReference type="PROSITE" id="PS50885">
    <property type="entry name" value="HAMP"/>
    <property type="match status" value="1"/>
</dbReference>
<feature type="domain" description="HAMP" evidence="16">
    <location>
        <begin position="171"/>
        <end position="223"/>
    </location>
</feature>
<dbReference type="InterPro" id="IPR050398">
    <property type="entry name" value="HssS/ArlS-like"/>
</dbReference>
<evidence type="ECO:0000256" key="2">
    <source>
        <dbReference type="ARBA" id="ARBA00004651"/>
    </source>
</evidence>
<keyword evidence="12" id="KW-0902">Two-component regulatory system</keyword>
<evidence type="ECO:0000313" key="18">
    <source>
        <dbReference type="Proteomes" id="UP001139150"/>
    </source>
</evidence>
<sequence length="460" mass="52657">MGLRPRLIIAFLSIIILPIVTFFGTLSFFTNQLEQLEGEQNNEIEYVLSEINETVLENYDVIGDTEQFYNKIKPVIEPYHLELIVSTKEKVVLFQSTDHIPDKDERMFTLRHSQVQTLTGEILNIEIKSSSLDLSSELSYRKILTSIIISLSSGLIVLVLLMVGWTLYISKTILHPLKEIYTATEEMRDGNLNYEIHYKRNDEIGRFIKGFNTMRDHLKLSIAKQQLYENNRKELIATISHDLRTPLQSIKGYVEGIKDGIVQNEEMKNRYLNVILSKTDQLNRLIDDLFEFSKLDLDQLVMEKQLVSSNDFFTKILCDAEVDVKQKQGQLVVKKPIPDVVINIDRKRMEQVFTNLLDNAVRYGASEIKIAFAVNVKKTTLEIHITDNGDGISEEDIERIFERFYRGEKSRSREHGGTGLGLAIVKSIMKAHDGEIKAESKLGEGSKFVIVIPVIKGADR</sequence>
<dbReference type="SUPFAM" id="SSF158472">
    <property type="entry name" value="HAMP domain-like"/>
    <property type="match status" value="1"/>
</dbReference>
<comment type="catalytic activity">
    <reaction evidence="1">
        <text>ATP + protein L-histidine = ADP + protein N-phospho-L-histidine.</text>
        <dbReference type="EC" id="2.7.13.3"/>
    </reaction>
</comment>
<dbReference type="SUPFAM" id="SSF55874">
    <property type="entry name" value="ATPase domain of HSP90 chaperone/DNA topoisomerase II/histidine kinase"/>
    <property type="match status" value="1"/>
</dbReference>
<dbReference type="Proteomes" id="UP001139150">
    <property type="component" value="Unassembled WGS sequence"/>
</dbReference>
<evidence type="ECO:0000256" key="13">
    <source>
        <dbReference type="ARBA" id="ARBA00023136"/>
    </source>
</evidence>
<evidence type="ECO:0000256" key="6">
    <source>
        <dbReference type="ARBA" id="ARBA00022679"/>
    </source>
</evidence>
<evidence type="ECO:0000256" key="9">
    <source>
        <dbReference type="ARBA" id="ARBA00022777"/>
    </source>
</evidence>
<dbReference type="Pfam" id="PF00512">
    <property type="entry name" value="HisKA"/>
    <property type="match status" value="1"/>
</dbReference>
<protein>
    <recommendedName>
        <fullName evidence="3">histidine kinase</fullName>
        <ecNumber evidence="3">2.7.13.3</ecNumber>
    </recommendedName>
</protein>
<evidence type="ECO:0000259" key="16">
    <source>
        <dbReference type="PROSITE" id="PS50885"/>
    </source>
</evidence>
<dbReference type="InterPro" id="IPR003661">
    <property type="entry name" value="HisK_dim/P_dom"/>
</dbReference>
<proteinExistence type="predicted"/>
<dbReference type="PANTHER" id="PTHR45528:SF1">
    <property type="entry name" value="SENSOR HISTIDINE KINASE CPXA"/>
    <property type="match status" value="1"/>
</dbReference>
<dbReference type="SMART" id="SM00388">
    <property type="entry name" value="HisKA"/>
    <property type="match status" value="1"/>
</dbReference>
<dbReference type="InterPro" id="IPR003594">
    <property type="entry name" value="HATPase_dom"/>
</dbReference>
<accession>A0A9X1ZVR9</accession>
<keyword evidence="4" id="KW-1003">Cell membrane</keyword>
<dbReference type="RefSeq" id="WP_250094474.1">
    <property type="nucleotide sequence ID" value="NZ_JAKRYL010000001.1"/>
</dbReference>
<dbReference type="GO" id="GO:0005886">
    <property type="term" value="C:plasma membrane"/>
    <property type="evidence" value="ECO:0007669"/>
    <property type="project" value="UniProtKB-SubCell"/>
</dbReference>
<dbReference type="InterPro" id="IPR036097">
    <property type="entry name" value="HisK_dim/P_sf"/>
</dbReference>
<name>A0A9X1ZVR9_9BACI</name>
<evidence type="ECO:0000256" key="5">
    <source>
        <dbReference type="ARBA" id="ARBA00022553"/>
    </source>
</evidence>
<dbReference type="PROSITE" id="PS50109">
    <property type="entry name" value="HIS_KIN"/>
    <property type="match status" value="1"/>
</dbReference>
<dbReference type="InterPro" id="IPR005467">
    <property type="entry name" value="His_kinase_dom"/>
</dbReference>
<keyword evidence="8" id="KW-0547">Nucleotide-binding</keyword>
<dbReference type="Gene3D" id="6.10.340.10">
    <property type="match status" value="1"/>
</dbReference>
<keyword evidence="13 14" id="KW-0472">Membrane</keyword>
<comment type="caution">
    <text evidence="17">The sequence shown here is derived from an EMBL/GenBank/DDBJ whole genome shotgun (WGS) entry which is preliminary data.</text>
</comment>
<dbReference type="InterPro" id="IPR003660">
    <property type="entry name" value="HAMP_dom"/>
</dbReference>
<keyword evidence="6" id="KW-0808">Transferase</keyword>
<dbReference type="EC" id="2.7.13.3" evidence="3"/>
<keyword evidence="5" id="KW-0597">Phosphoprotein</keyword>
<dbReference type="AlphaFoldDB" id="A0A9X1ZVR9"/>
<dbReference type="EMBL" id="JAKRYL010000001">
    <property type="protein sequence ID" value="MCL7745533.1"/>
    <property type="molecule type" value="Genomic_DNA"/>
</dbReference>
<comment type="subcellular location">
    <subcellularLocation>
        <location evidence="2">Cell membrane</location>
        <topology evidence="2">Multi-pass membrane protein</topology>
    </subcellularLocation>
</comment>
<dbReference type="SMART" id="SM00304">
    <property type="entry name" value="HAMP"/>
    <property type="match status" value="1"/>
</dbReference>
<evidence type="ECO:0000256" key="1">
    <source>
        <dbReference type="ARBA" id="ARBA00000085"/>
    </source>
</evidence>
<keyword evidence="11 14" id="KW-1133">Transmembrane helix</keyword>
<evidence type="ECO:0000256" key="7">
    <source>
        <dbReference type="ARBA" id="ARBA00022692"/>
    </source>
</evidence>
<evidence type="ECO:0000256" key="4">
    <source>
        <dbReference type="ARBA" id="ARBA00022475"/>
    </source>
</evidence>
<dbReference type="PRINTS" id="PR00344">
    <property type="entry name" value="BCTRLSENSOR"/>
</dbReference>
<dbReference type="GO" id="GO:0005524">
    <property type="term" value="F:ATP binding"/>
    <property type="evidence" value="ECO:0007669"/>
    <property type="project" value="UniProtKB-KW"/>
</dbReference>
<evidence type="ECO:0000259" key="15">
    <source>
        <dbReference type="PROSITE" id="PS50109"/>
    </source>
</evidence>
<feature type="transmembrane region" description="Helical" evidence="14">
    <location>
        <begin position="7"/>
        <end position="29"/>
    </location>
</feature>
<dbReference type="InterPro" id="IPR036890">
    <property type="entry name" value="HATPase_C_sf"/>
</dbReference>
<evidence type="ECO:0000256" key="11">
    <source>
        <dbReference type="ARBA" id="ARBA00022989"/>
    </source>
</evidence>
<dbReference type="GO" id="GO:0000155">
    <property type="term" value="F:phosphorelay sensor kinase activity"/>
    <property type="evidence" value="ECO:0007669"/>
    <property type="project" value="InterPro"/>
</dbReference>
<dbReference type="Pfam" id="PF00672">
    <property type="entry name" value="HAMP"/>
    <property type="match status" value="1"/>
</dbReference>
<evidence type="ECO:0000313" key="17">
    <source>
        <dbReference type="EMBL" id="MCL7745533.1"/>
    </source>
</evidence>
<evidence type="ECO:0000256" key="3">
    <source>
        <dbReference type="ARBA" id="ARBA00012438"/>
    </source>
</evidence>
<keyword evidence="7 14" id="KW-0812">Transmembrane</keyword>
<keyword evidence="10 17" id="KW-0067">ATP-binding</keyword>
<dbReference type="FunFam" id="1.10.287.130:FF:000001">
    <property type="entry name" value="Two-component sensor histidine kinase"/>
    <property type="match status" value="1"/>
</dbReference>